<name>A0A511D3K8_9PSEU</name>
<dbReference type="RefSeq" id="WP_028931211.1">
    <property type="nucleotide sequence ID" value="NZ_AUII01000022.1"/>
</dbReference>
<dbReference type="OrthoDB" id="614750at2"/>
<accession>A0A511D3K8</accession>
<reference evidence="2 3" key="1">
    <citation type="submission" date="2019-07" db="EMBL/GenBank/DDBJ databases">
        <title>Whole genome shotgun sequence of Pseudonocardia asaccharolytica NBRC 16224.</title>
        <authorList>
            <person name="Hosoyama A."/>
            <person name="Uohara A."/>
            <person name="Ohji S."/>
            <person name="Ichikawa N."/>
        </authorList>
    </citation>
    <scope>NUCLEOTIDE SEQUENCE [LARGE SCALE GENOMIC DNA]</scope>
    <source>
        <strain evidence="2 3">NBRC 16224</strain>
    </source>
</reference>
<feature type="region of interest" description="Disordered" evidence="1">
    <location>
        <begin position="71"/>
        <end position="109"/>
    </location>
</feature>
<dbReference type="EMBL" id="BJVI01000031">
    <property type="protein sequence ID" value="GEL19093.1"/>
    <property type="molecule type" value="Genomic_DNA"/>
</dbReference>
<gene>
    <name evidence="2" type="ORF">PA7_29300</name>
</gene>
<evidence type="ECO:0000313" key="2">
    <source>
        <dbReference type="EMBL" id="GEL19093.1"/>
    </source>
</evidence>
<protein>
    <submittedName>
        <fullName evidence="2">Uncharacterized protein</fullName>
    </submittedName>
</protein>
<dbReference type="AlphaFoldDB" id="A0A511D3K8"/>
<dbReference type="STRING" id="1123024.GCA_000423625_03810"/>
<sequence>MLLVRTHDLHRPVPGGFAEIEAQPVGGFGADTDTNVFDTDVWVLPVRLAALGIDPAARSAPLRFQMSVFATTARPQGGRRRCSESDHPRTRRRRGQAQNQPARGVSRPR</sequence>
<comment type="caution">
    <text evidence="2">The sequence shown here is derived from an EMBL/GenBank/DDBJ whole genome shotgun (WGS) entry which is preliminary data.</text>
</comment>
<evidence type="ECO:0000313" key="3">
    <source>
        <dbReference type="Proteomes" id="UP000321328"/>
    </source>
</evidence>
<keyword evidence="3" id="KW-1185">Reference proteome</keyword>
<evidence type="ECO:0000256" key="1">
    <source>
        <dbReference type="SAM" id="MobiDB-lite"/>
    </source>
</evidence>
<proteinExistence type="predicted"/>
<dbReference type="Proteomes" id="UP000321328">
    <property type="component" value="Unassembled WGS sequence"/>
</dbReference>
<organism evidence="2 3">
    <name type="scientific">Pseudonocardia asaccharolytica DSM 44247 = NBRC 16224</name>
    <dbReference type="NCBI Taxonomy" id="1123024"/>
    <lineage>
        <taxon>Bacteria</taxon>
        <taxon>Bacillati</taxon>
        <taxon>Actinomycetota</taxon>
        <taxon>Actinomycetes</taxon>
        <taxon>Pseudonocardiales</taxon>
        <taxon>Pseudonocardiaceae</taxon>
        <taxon>Pseudonocardia</taxon>
    </lineage>
</organism>